<organism evidence="1 2">
    <name type="scientific">Nonlabens tegetincola</name>
    <dbReference type="NCBI Taxonomy" id="323273"/>
    <lineage>
        <taxon>Bacteria</taxon>
        <taxon>Pseudomonadati</taxon>
        <taxon>Bacteroidota</taxon>
        <taxon>Flavobacteriia</taxon>
        <taxon>Flavobacteriales</taxon>
        <taxon>Flavobacteriaceae</taxon>
        <taxon>Nonlabens</taxon>
    </lineage>
</organism>
<proteinExistence type="predicted"/>
<dbReference type="EMBL" id="BBML01000003">
    <property type="protein sequence ID" value="GAK96851.1"/>
    <property type="molecule type" value="Genomic_DNA"/>
</dbReference>
<evidence type="ECO:0000313" key="2">
    <source>
        <dbReference type="Proteomes" id="UP000029221"/>
    </source>
</evidence>
<accession>A0A090QMU7</accession>
<gene>
    <name evidence="1" type="ORF">JCM19294_1160</name>
</gene>
<comment type="caution">
    <text evidence="1">The sequence shown here is derived from an EMBL/GenBank/DDBJ whole genome shotgun (WGS) entry which is preliminary data.</text>
</comment>
<reference evidence="1" key="1">
    <citation type="journal article" date="2014" name="Genome Announc.">
        <title>Draft Genome Sequences of Marine Flavobacterium Nonlabens Strains NR17, NR24, NR27, NR32, NR33, and Ara13.</title>
        <authorList>
            <person name="Nakanishi M."/>
            <person name="Meirelles P."/>
            <person name="Suzuki R."/>
            <person name="Takatani N."/>
            <person name="Mino S."/>
            <person name="Suda W."/>
            <person name="Oshima K."/>
            <person name="Hattori M."/>
            <person name="Ohkuma M."/>
            <person name="Hosokawa M."/>
            <person name="Miyashita K."/>
            <person name="Thompson F.L."/>
            <person name="Niwa A."/>
            <person name="Sawabe T."/>
            <person name="Sawabe T."/>
        </authorList>
    </citation>
    <scope>NUCLEOTIDE SEQUENCE [LARGE SCALE GENOMIC DNA]</scope>
    <source>
        <strain evidence="1">JCM 19294</strain>
    </source>
</reference>
<protein>
    <submittedName>
        <fullName evidence="1">Uncharacterized protein</fullName>
    </submittedName>
</protein>
<keyword evidence="2" id="KW-1185">Reference proteome</keyword>
<dbReference type="Proteomes" id="UP000029221">
    <property type="component" value="Unassembled WGS sequence"/>
</dbReference>
<evidence type="ECO:0000313" key="1">
    <source>
        <dbReference type="EMBL" id="GAK96851.1"/>
    </source>
</evidence>
<name>A0A090QMU7_9FLAO</name>
<sequence length="40" mass="4817">MYENPKIENAIIDLWEAKLEEIQQNEDRKKMLLKASQKIN</sequence>
<dbReference type="AlphaFoldDB" id="A0A090QMU7"/>